<accession>A0A6V7X815</accession>
<dbReference type="EMBL" id="CAJEWN010001213">
    <property type="protein sequence ID" value="CAD2195429.1"/>
    <property type="molecule type" value="Genomic_DNA"/>
</dbReference>
<comment type="caution">
    <text evidence="1">The sequence shown here is derived from an EMBL/GenBank/DDBJ whole genome shotgun (WGS) entry which is preliminary data.</text>
</comment>
<evidence type="ECO:0000313" key="2">
    <source>
        <dbReference type="Proteomes" id="UP000580250"/>
    </source>
</evidence>
<name>A0A6V7X815_MELEN</name>
<proteinExistence type="predicted"/>
<dbReference type="AlphaFoldDB" id="A0A6V7X815"/>
<dbReference type="Proteomes" id="UP000580250">
    <property type="component" value="Unassembled WGS sequence"/>
</dbReference>
<sequence>MFRISMSGMFSIPPEVQLDVLKCLNFEQLFSLKQTNFYFLNFINKYEGGLARIKFYKLRLIRTNFIFRQDVIIKFEPAISESVLDGKWQAAIAESTPLFLHGFEDNIEEFAVRIKKTEDRNSSYIKLPNIPKTIEEMVIIRFWLKQLFKCAFEDVKFIHVIFNPEMINLLFDNDKTNLKQFYVQNFNLYHSNHIKENIFKFVLNRFAISWLFVKFVFVESDFSKNNIAERQTDILFNIIINEGDKLPKVGLGCFKSSRIYDLIVKYITTSKDFSKMVPSIQIFFDPRENFKLPELPERAKNVKTSERYKYTRYQIVNIYNPKVKFLFSNQKFETIFYVYIEKMEE</sequence>
<dbReference type="OrthoDB" id="5281164at2759"/>
<organism evidence="1 2">
    <name type="scientific">Meloidogyne enterolobii</name>
    <name type="common">Root-knot nematode worm</name>
    <name type="synonym">Meloidogyne mayaguensis</name>
    <dbReference type="NCBI Taxonomy" id="390850"/>
    <lineage>
        <taxon>Eukaryota</taxon>
        <taxon>Metazoa</taxon>
        <taxon>Ecdysozoa</taxon>
        <taxon>Nematoda</taxon>
        <taxon>Chromadorea</taxon>
        <taxon>Rhabditida</taxon>
        <taxon>Tylenchina</taxon>
        <taxon>Tylenchomorpha</taxon>
        <taxon>Tylenchoidea</taxon>
        <taxon>Meloidogynidae</taxon>
        <taxon>Meloidogyninae</taxon>
        <taxon>Meloidogyne</taxon>
    </lineage>
</organism>
<evidence type="ECO:0000313" key="1">
    <source>
        <dbReference type="EMBL" id="CAD2195429.1"/>
    </source>
</evidence>
<gene>
    <name evidence="1" type="ORF">MENT_LOCUS48517</name>
</gene>
<reference evidence="1 2" key="1">
    <citation type="submission" date="2020-08" db="EMBL/GenBank/DDBJ databases">
        <authorList>
            <person name="Koutsovoulos G."/>
            <person name="Danchin GJ E."/>
        </authorList>
    </citation>
    <scope>NUCLEOTIDE SEQUENCE [LARGE SCALE GENOMIC DNA]</scope>
</reference>
<protein>
    <submittedName>
        <fullName evidence="1">Uncharacterized protein</fullName>
    </submittedName>
</protein>